<keyword evidence="5" id="KW-0255">Endonuclease</keyword>
<evidence type="ECO:0000313" key="7">
    <source>
        <dbReference type="Proteomes" id="UP000245905"/>
    </source>
</evidence>
<comment type="caution">
    <text evidence="5">The sequence shown here is derived from an EMBL/GenBank/DDBJ whole genome shotgun (WGS) entry which is preliminary data.</text>
</comment>
<dbReference type="PANTHER" id="PTHR30408">
    <property type="entry name" value="TYPE-1 RESTRICTION ENZYME ECOKI SPECIFICITY PROTEIN"/>
    <property type="match status" value="1"/>
</dbReference>
<feature type="domain" description="Type I restriction modification DNA specificity" evidence="4">
    <location>
        <begin position="5"/>
        <end position="156"/>
    </location>
</feature>
<dbReference type="GO" id="GO:0009307">
    <property type="term" value="P:DNA restriction-modification system"/>
    <property type="evidence" value="ECO:0007669"/>
    <property type="project" value="UniProtKB-KW"/>
</dbReference>
<comment type="similarity">
    <text evidence="1">Belongs to the type-I restriction system S methylase family.</text>
</comment>
<sequence length="381" mass="44408">MGLTKYKLGELIELCETRNDNLKYGVKDVKGISIQKEFIETKANMEGVSLKPYYLVQPDDFVYVTVTSRNGEKITLAHNISDSTYIVSSSYVVFKVKRIELLLSDYLFMYFNRPEFDRFSRFNSWGSARETFNWEDMCDIDIELPNIEIQQKHVDVYNAMLENQKSYESGLDDLKLVCDAYIEELRKELPHKKLKNYISLCDEKNDDLEYGLDAVRGISIEKRFIYTKANMEGVYLKPYAVVKPDEFAYVTVTSRNGEKISLARNNSDEAYICSSSYIVFEVDDTNTLLPAYLSMLFERSEFNRYSRFNSWGSARETFDWEEMKNVLIPIPNIEIQQDIVNIFEAYNTRRDINEKLKAQIKDICPILIKGSIEEARKAKEA</sequence>
<feature type="domain" description="Type I restriction modification DNA specificity" evidence="4">
    <location>
        <begin position="253"/>
        <end position="361"/>
    </location>
</feature>
<name>A0A2U2EEM8_9FIRM</name>
<keyword evidence="5" id="KW-0378">Hydrolase</keyword>
<evidence type="ECO:0000313" key="5">
    <source>
        <dbReference type="EMBL" id="PWE82954.1"/>
    </source>
</evidence>
<dbReference type="EMBL" id="QSAZ01000007">
    <property type="protein sequence ID" value="RGW86984.1"/>
    <property type="molecule type" value="Genomic_DNA"/>
</dbReference>
<keyword evidence="2" id="KW-0680">Restriction system</keyword>
<dbReference type="AlphaFoldDB" id="A0A2U2EEM8"/>
<evidence type="ECO:0000256" key="1">
    <source>
        <dbReference type="ARBA" id="ARBA00010923"/>
    </source>
</evidence>
<proteinExistence type="inferred from homology"/>
<keyword evidence="3" id="KW-0238">DNA-binding</keyword>
<accession>A0A2U2EEM8</accession>
<evidence type="ECO:0000259" key="4">
    <source>
        <dbReference type="Pfam" id="PF01420"/>
    </source>
</evidence>
<dbReference type="PANTHER" id="PTHR30408:SF12">
    <property type="entry name" value="TYPE I RESTRICTION ENZYME MJAVIII SPECIFICITY SUBUNIT"/>
    <property type="match status" value="1"/>
</dbReference>
<evidence type="ECO:0000256" key="2">
    <source>
        <dbReference type="ARBA" id="ARBA00022747"/>
    </source>
</evidence>
<dbReference type="GO" id="GO:0003677">
    <property type="term" value="F:DNA binding"/>
    <property type="evidence" value="ECO:0007669"/>
    <property type="project" value="UniProtKB-KW"/>
</dbReference>
<protein>
    <submittedName>
        <fullName evidence="5 6">Restriction endonuclease subunit S</fullName>
    </submittedName>
</protein>
<dbReference type="SUPFAM" id="SSF116734">
    <property type="entry name" value="DNA methylase specificity domain"/>
    <property type="match status" value="2"/>
</dbReference>
<evidence type="ECO:0000313" key="6">
    <source>
        <dbReference type="EMBL" id="RGW86984.1"/>
    </source>
</evidence>
<organism evidence="5 7">
    <name type="scientific">Agathobacter rectalis</name>
    <dbReference type="NCBI Taxonomy" id="39491"/>
    <lineage>
        <taxon>Bacteria</taxon>
        <taxon>Bacillati</taxon>
        <taxon>Bacillota</taxon>
        <taxon>Clostridia</taxon>
        <taxon>Lachnospirales</taxon>
        <taxon>Lachnospiraceae</taxon>
        <taxon>Agathobacter</taxon>
    </lineage>
</organism>
<reference evidence="5 7" key="1">
    <citation type="submission" date="2014-09" db="EMBL/GenBank/DDBJ databases">
        <title>Butyrate-producing bacteria isolated from human gut.</title>
        <authorList>
            <person name="Zhang Q."/>
            <person name="Zhao L."/>
        </authorList>
    </citation>
    <scope>NUCLEOTIDE SEQUENCE [LARGE SCALE GENOMIC DNA]</scope>
    <source>
        <strain evidence="5 7">R22</strain>
    </source>
</reference>
<reference evidence="6 8" key="2">
    <citation type="submission" date="2018-08" db="EMBL/GenBank/DDBJ databases">
        <title>A genome reference for cultivated species of the human gut microbiota.</title>
        <authorList>
            <person name="Zou Y."/>
            <person name="Xue W."/>
            <person name="Luo G."/>
        </authorList>
    </citation>
    <scope>NUCLEOTIDE SEQUENCE [LARGE SCALE GENOMIC DNA]</scope>
    <source>
        <strain evidence="6 8">AF06-19</strain>
    </source>
</reference>
<evidence type="ECO:0000313" key="8">
    <source>
        <dbReference type="Proteomes" id="UP000283683"/>
    </source>
</evidence>
<dbReference type="Proteomes" id="UP000245905">
    <property type="component" value="Unassembled WGS sequence"/>
</dbReference>
<gene>
    <name evidence="6" type="ORF">DWV45_08300</name>
    <name evidence="5" type="ORF">LD38_12350</name>
</gene>
<evidence type="ECO:0000256" key="3">
    <source>
        <dbReference type="ARBA" id="ARBA00023125"/>
    </source>
</evidence>
<dbReference type="GO" id="GO:0004519">
    <property type="term" value="F:endonuclease activity"/>
    <property type="evidence" value="ECO:0007669"/>
    <property type="project" value="UniProtKB-KW"/>
</dbReference>
<dbReference type="EMBL" id="JRFS01000028">
    <property type="protein sequence ID" value="PWE82954.1"/>
    <property type="molecule type" value="Genomic_DNA"/>
</dbReference>
<dbReference type="Gene3D" id="3.90.220.20">
    <property type="entry name" value="DNA methylase specificity domains"/>
    <property type="match status" value="2"/>
</dbReference>
<dbReference type="RefSeq" id="WP_109258419.1">
    <property type="nucleotide sequence ID" value="NZ_JRFS01000028.1"/>
</dbReference>
<dbReference type="InterPro" id="IPR052021">
    <property type="entry name" value="Type-I_RS_S_subunit"/>
</dbReference>
<dbReference type="Proteomes" id="UP000283683">
    <property type="component" value="Unassembled WGS sequence"/>
</dbReference>
<dbReference type="InterPro" id="IPR044946">
    <property type="entry name" value="Restrct_endonuc_typeI_TRD_sf"/>
</dbReference>
<dbReference type="InterPro" id="IPR000055">
    <property type="entry name" value="Restrct_endonuc_typeI_TRD"/>
</dbReference>
<keyword evidence="5" id="KW-0540">Nuclease</keyword>
<dbReference type="Pfam" id="PF01420">
    <property type="entry name" value="Methylase_S"/>
    <property type="match status" value="2"/>
</dbReference>